<evidence type="ECO:0000313" key="4">
    <source>
        <dbReference type="EMBL" id="AFL82383.1"/>
    </source>
</evidence>
<keyword evidence="1" id="KW-0732">Signal</keyword>
<evidence type="ECO:0000259" key="3">
    <source>
        <dbReference type="Pfam" id="PF00149"/>
    </source>
</evidence>
<keyword evidence="5" id="KW-1185">Reference proteome</keyword>
<organism evidence="4 5">
    <name type="scientific">Aequorivita sublithincola (strain DSM 14238 / LMG 21431 / ACAM 643 / 9-3)</name>
    <dbReference type="NCBI Taxonomy" id="746697"/>
    <lineage>
        <taxon>Bacteria</taxon>
        <taxon>Pseudomonadati</taxon>
        <taxon>Bacteroidota</taxon>
        <taxon>Flavobacteriia</taxon>
        <taxon>Flavobacteriales</taxon>
        <taxon>Flavobacteriaceae</taxon>
        <taxon>Aequorivita</taxon>
    </lineage>
</organism>
<dbReference type="SUPFAM" id="SSF56300">
    <property type="entry name" value="Metallo-dependent phosphatases"/>
    <property type="match status" value="1"/>
</dbReference>
<feature type="domain" description="Calcineurin-like phosphoesterase" evidence="3">
    <location>
        <begin position="62"/>
        <end position="263"/>
    </location>
</feature>
<dbReference type="eggNOG" id="COG1409">
    <property type="taxonomic scope" value="Bacteria"/>
</dbReference>
<dbReference type="Gene3D" id="3.60.21.10">
    <property type="match status" value="1"/>
</dbReference>
<dbReference type="HOGENOM" id="CLU_007496_0_0_10"/>
<dbReference type="GO" id="GO:0016787">
    <property type="term" value="F:hydrolase activity"/>
    <property type="evidence" value="ECO:0007669"/>
    <property type="project" value="UniProtKB-KW"/>
</dbReference>
<dbReference type="PANTHER" id="PTHR10161">
    <property type="entry name" value="TARTRATE-RESISTANT ACID PHOSPHATASE TYPE 5"/>
    <property type="match status" value="1"/>
</dbReference>
<dbReference type="InterPro" id="IPR004843">
    <property type="entry name" value="Calcineurin-like_PHP"/>
</dbReference>
<sequence length="1254" mass="143040">MKDYALPLESLFQCNGFMIFKKFSFLFFTVCLISSCATYAPQFKDKDAKPIYPSDKKVEKTFYLVGDAGLSPMGGMSDALITFKKYLKKEKIPGNYTIFLGDNIYPAGMDPEGHPRRKLSENMIDAQHNSLKDYDGHTIFIPGNHEWYNDGVVGVAREENYVESKFPDQDAFRPSNGCPLESITVSDDIQLIVIDTQWFLEDWNKNPTINQNCDIKTREKFFIELELALEKNQNKTIVFAMHHPMFTNGNHGGYFALEKHLYPFQKKIPLPVLSSLVVQIRSRGGVSVQDRYNELYNNLMIRLQQLAKNNKRLVFVSGHDHNLQYIEKDGFQQIVSGAGSKESYAATGKDGFFSTGAQGFAVLDVFDDGSSWVRYFVKGENHEPKLLFQKEVIPAPKKLDISIYPKMFPQQYTVPIYKQDSISEALFFKTIWGSKYKDAYSKPVTAQVASLDTLYGGLKVINETKGADYNSLLLTDQKGNRYRMRKMGKKALQISRKIVFDDNKNEPSEPEKVDAPNLKGQGIGFYTASHPYAVMAVPDLARAINIFYTTPQLYYVPKQKRLGNYNETFGDELYLISIEPSESSEGEGLFKYPDDVETTDDILIKLQKTGDVSLDEENYIKSRLFDMLIGYWDREPDHWQWAEYFNRYKKNVFVPIPKNRDNAFSSFEGNISDLTRSLFNGSFESQVYGENITDLKRFNKESIILDRALLENSGRSQWKYLAKSIQDSITDAVIEKAFNEIPQEVQDESLADIKQKLKDRRENLVAIADKYYTFLSTLQTVVGTDYDDVFEITRLPDGKTNIKTFTTINGVISVTLTDRTYNHKDTKEIWVYGLSGKDKFIVNGKENDLIYIRAIGGNDEDTYALNEGRRVKVYDSESFPSIVESKNGGTIRFTDVYNLNTYDFRKQIERNQGFVSAIGYNPDDGFRAALQYVYRVDNFQRNPFSQKHVLGAAYFTDQNSFELSYSGEFANIQDDLNLSFGASLTSPNYNINFFGFGNETENFQDEKGFEYNRVEVQHISANVGLLRNSNFGSFFKLQTTFDSYDVNNSNVSIISDVSIPNMNKNSFFGTLEAIYNYRSYDEIRNPTIGMMFDLNVGVTDNLKDTDDIHGFIKSRIGFYNHLTKNRKLVLKTNVRNQVNIGGRYQFYQAATLGEDNGLRGYREQRFSGKSFLVGSADFRYSLPSFKIGLIPIDTGLYVGADLGRIWIKDDPSKKWHNSRGGGLWINGAGGLNANFSVFNSEEGTRITFGLGFDF</sequence>
<dbReference type="eggNOG" id="COG0729">
    <property type="taxonomic scope" value="Bacteria"/>
</dbReference>
<dbReference type="KEGG" id="asl:Aeqsu_2942"/>
<dbReference type="OrthoDB" id="333971at2"/>
<dbReference type="STRING" id="746697.Aeqsu_2942"/>
<dbReference type="PANTHER" id="PTHR10161:SF14">
    <property type="entry name" value="TARTRATE-RESISTANT ACID PHOSPHATASE TYPE 5"/>
    <property type="match status" value="1"/>
</dbReference>
<dbReference type="PATRIC" id="fig|746697.3.peg.2994"/>
<dbReference type="InterPro" id="IPR029052">
    <property type="entry name" value="Metallo-depent_PP-like"/>
</dbReference>
<dbReference type="AlphaFoldDB" id="I3YZG5"/>
<gene>
    <name evidence="4" type="ordered locus">Aeqsu_2942</name>
</gene>
<evidence type="ECO:0000256" key="2">
    <source>
        <dbReference type="ARBA" id="ARBA00022801"/>
    </source>
</evidence>
<proteinExistence type="predicted"/>
<reference evidence="4 5" key="1">
    <citation type="submission" date="2012-06" db="EMBL/GenBank/DDBJ databases">
        <title>The complete genome of Aequorivita sublithincola DSM 14238.</title>
        <authorList>
            <consortium name="US DOE Joint Genome Institute (JGI-PGF)"/>
            <person name="Lucas S."/>
            <person name="Copeland A."/>
            <person name="Lapidus A."/>
            <person name="Goodwin L."/>
            <person name="Pitluck S."/>
            <person name="Peters L."/>
            <person name="Munk A.C.C."/>
            <person name="Kyrpides N."/>
            <person name="Mavromatis K."/>
            <person name="Pagani I."/>
            <person name="Ivanova N."/>
            <person name="Ovchinnikova G."/>
            <person name="Zeytun A."/>
            <person name="Detter J.C."/>
            <person name="Han C."/>
            <person name="Land M."/>
            <person name="Hauser L."/>
            <person name="Markowitz V."/>
            <person name="Cheng J.-F."/>
            <person name="Hugenholtz P."/>
            <person name="Woyke T."/>
            <person name="Wu D."/>
            <person name="Tindall B."/>
            <person name="Faehnrich R."/>
            <person name="Brambilla E."/>
            <person name="Klenk H.-P."/>
            <person name="Eisen J.A."/>
        </authorList>
    </citation>
    <scope>NUCLEOTIDE SEQUENCE [LARGE SCALE GENOMIC DNA]</scope>
    <source>
        <strain evidence="5">DSM 14238 / LMG 21431 / ACAM 643 / 9-3</strain>
    </source>
</reference>
<dbReference type="Pfam" id="PF00149">
    <property type="entry name" value="Metallophos"/>
    <property type="match status" value="1"/>
</dbReference>
<dbReference type="EMBL" id="CP003280">
    <property type="protein sequence ID" value="AFL82383.1"/>
    <property type="molecule type" value="Genomic_DNA"/>
</dbReference>
<name>I3YZG5_AEQSU</name>
<dbReference type="Proteomes" id="UP000006049">
    <property type="component" value="Chromosome"/>
</dbReference>
<protein>
    <submittedName>
        <fullName evidence="4">Outer membrane protein</fullName>
    </submittedName>
</protein>
<keyword evidence="2" id="KW-0378">Hydrolase</keyword>
<dbReference type="InterPro" id="IPR051558">
    <property type="entry name" value="Metallophosphoesterase_PAP"/>
</dbReference>
<evidence type="ECO:0000256" key="1">
    <source>
        <dbReference type="ARBA" id="ARBA00022729"/>
    </source>
</evidence>
<accession>I3YZG5</accession>
<evidence type="ECO:0000313" key="5">
    <source>
        <dbReference type="Proteomes" id="UP000006049"/>
    </source>
</evidence>